<gene>
    <name evidence="4" type="ORF">TrRE_jg444</name>
</gene>
<evidence type="ECO:0000256" key="1">
    <source>
        <dbReference type="ARBA" id="ARBA00008848"/>
    </source>
</evidence>
<dbReference type="GO" id="GO:1990075">
    <property type="term" value="C:periciliary membrane compartment"/>
    <property type="evidence" value="ECO:0007669"/>
    <property type="project" value="TreeGrafter"/>
</dbReference>
<protein>
    <recommendedName>
        <fullName evidence="3">C-CAP/cofactor C-like domain-containing protein</fullName>
    </recommendedName>
</protein>
<comment type="caution">
    <text evidence="4">The sequence shown here is derived from an EMBL/GenBank/DDBJ whole genome shotgun (WGS) entry which is preliminary data.</text>
</comment>
<dbReference type="GO" id="GO:0005929">
    <property type="term" value="C:cilium"/>
    <property type="evidence" value="ECO:0007669"/>
    <property type="project" value="TreeGrafter"/>
</dbReference>
<keyword evidence="5" id="KW-1185">Reference proteome</keyword>
<evidence type="ECO:0000313" key="5">
    <source>
        <dbReference type="Proteomes" id="UP001165082"/>
    </source>
</evidence>
<comment type="similarity">
    <text evidence="1">Belongs to the TBCC family.</text>
</comment>
<feature type="non-terminal residue" evidence="4">
    <location>
        <position position="462"/>
    </location>
</feature>
<feature type="compositionally biased region" description="Basic residues" evidence="2">
    <location>
        <begin position="216"/>
        <end position="228"/>
    </location>
</feature>
<feature type="region of interest" description="Disordered" evidence="2">
    <location>
        <begin position="209"/>
        <end position="397"/>
    </location>
</feature>
<organism evidence="4 5">
    <name type="scientific">Triparma retinervis</name>
    <dbReference type="NCBI Taxonomy" id="2557542"/>
    <lineage>
        <taxon>Eukaryota</taxon>
        <taxon>Sar</taxon>
        <taxon>Stramenopiles</taxon>
        <taxon>Ochrophyta</taxon>
        <taxon>Bolidophyceae</taxon>
        <taxon>Parmales</taxon>
        <taxon>Triparmaceae</taxon>
        <taxon>Triparma</taxon>
    </lineage>
</organism>
<dbReference type="PANTHER" id="PTHR15440">
    <property type="entry name" value="XRP2 PROTEIN"/>
    <property type="match status" value="1"/>
</dbReference>
<dbReference type="GO" id="GO:0006892">
    <property type="term" value="P:post-Golgi vesicle-mediated transport"/>
    <property type="evidence" value="ECO:0007669"/>
    <property type="project" value="TreeGrafter"/>
</dbReference>
<evidence type="ECO:0000259" key="3">
    <source>
        <dbReference type="PROSITE" id="PS51329"/>
    </source>
</evidence>
<dbReference type="InterPro" id="IPR039093">
    <property type="entry name" value="XRP2"/>
</dbReference>
<dbReference type="Gene3D" id="2.160.20.70">
    <property type="match status" value="1"/>
</dbReference>
<feature type="compositionally biased region" description="Basic and acidic residues" evidence="2">
    <location>
        <begin position="377"/>
        <end position="389"/>
    </location>
</feature>
<dbReference type="PANTHER" id="PTHR15440:SF0">
    <property type="entry name" value="PROTEIN XRP2"/>
    <property type="match status" value="1"/>
</dbReference>
<dbReference type="OrthoDB" id="194775at2759"/>
<dbReference type="InterPro" id="IPR012945">
    <property type="entry name" value="Tubulin-bd_cofactor_C_dom"/>
</dbReference>
<evidence type="ECO:0000313" key="4">
    <source>
        <dbReference type="EMBL" id="GMH54267.1"/>
    </source>
</evidence>
<feature type="domain" description="C-CAP/cofactor C-like" evidence="3">
    <location>
        <begin position="1"/>
        <end position="129"/>
    </location>
</feature>
<dbReference type="EMBL" id="BRXZ01000799">
    <property type="protein sequence ID" value="GMH54267.1"/>
    <property type="molecule type" value="Genomic_DNA"/>
</dbReference>
<dbReference type="InterPro" id="IPR016098">
    <property type="entry name" value="CAP/MinC_C"/>
</dbReference>
<proteinExistence type="inferred from homology"/>
<sequence length="462" mass="49841">KNTTKIKQPNTVQGQPFDIADCSNSTLCVLDNSDMVQIDAAVSCKIFVAASSESVFVRDCKDCTFTIACKQLRTRDCVNCTFNLYSKVRRGRGGFAPFNGAFPGHAQAMDRANLQPAYNLWYAVYDFNDPSKTGKNWSLVDQKDEEETWCPIEPCQNCCPRVKVGSIPLPSQSIDPNMPASSGGMTSFAIGTSMHDAAKQTGDAYVAQETAAPAPKQKKAASPKKKEQKKSGVGWNPGNTSPAPSPPKKEQKKSGVGWNPGAVSEPTPPKKEQTKTKVGWNPDAMNEPTPPKKEQTKTKVGWNPDAMNEPTPPKKQQTKTKVGWNPGALSEPDPAPAPAPAASKPKAKIGWNPSALNDDTKVATGCDNPINVKKRVQSNEEAGRSRTDSDLSNGTTGEKGVTLELQALLLFAVERGVDLVRWFTPDSASEKKLALVQDPKPDILLTKEEFTKKITGLGLGLG</sequence>
<accession>A0A9W6ZH36</accession>
<evidence type="ECO:0000256" key="2">
    <source>
        <dbReference type="SAM" id="MobiDB-lite"/>
    </source>
</evidence>
<dbReference type="PROSITE" id="PS51329">
    <property type="entry name" value="C_CAP_COFACTOR_C"/>
    <property type="match status" value="1"/>
</dbReference>
<dbReference type="Proteomes" id="UP001165082">
    <property type="component" value="Unassembled WGS sequence"/>
</dbReference>
<feature type="non-terminal residue" evidence="4">
    <location>
        <position position="1"/>
    </location>
</feature>
<dbReference type="Pfam" id="PF07986">
    <property type="entry name" value="TBCC"/>
    <property type="match status" value="1"/>
</dbReference>
<dbReference type="InterPro" id="IPR017901">
    <property type="entry name" value="C-CAP_CF_C-like"/>
</dbReference>
<name>A0A9W6ZH36_9STRA</name>
<reference evidence="4" key="1">
    <citation type="submission" date="2022-07" db="EMBL/GenBank/DDBJ databases">
        <title>Genome analysis of Parmales, a sister group of diatoms, reveals the evolutionary specialization of diatoms from phago-mixotrophs to photoautotrophs.</title>
        <authorList>
            <person name="Ban H."/>
            <person name="Sato S."/>
            <person name="Yoshikawa S."/>
            <person name="Kazumasa Y."/>
            <person name="Nakamura Y."/>
            <person name="Ichinomiya M."/>
            <person name="Saitoh K."/>
            <person name="Sato N."/>
            <person name="Blanc-Mathieu R."/>
            <person name="Endo H."/>
            <person name="Kuwata A."/>
            <person name="Ogata H."/>
        </authorList>
    </citation>
    <scope>NUCLEOTIDE SEQUENCE</scope>
</reference>
<dbReference type="AlphaFoldDB" id="A0A9W6ZH36"/>
<dbReference type="GO" id="GO:0005096">
    <property type="term" value="F:GTPase activator activity"/>
    <property type="evidence" value="ECO:0007669"/>
    <property type="project" value="InterPro"/>
</dbReference>